<dbReference type="GO" id="GO:0003713">
    <property type="term" value="F:transcription coactivator activity"/>
    <property type="evidence" value="ECO:0007669"/>
    <property type="project" value="TreeGrafter"/>
</dbReference>
<evidence type="ECO:0000256" key="5">
    <source>
        <dbReference type="PROSITE-ProRule" id="PRU00309"/>
    </source>
</evidence>
<gene>
    <name evidence="8" type="ORF">HNAJ_LOCUS9568</name>
</gene>
<dbReference type="GO" id="GO:0003714">
    <property type="term" value="F:transcription corepressor activity"/>
    <property type="evidence" value="ECO:0007669"/>
    <property type="project" value="TreeGrafter"/>
</dbReference>
<sequence>MRPEQIVHQQWLFNYILKRELKAVSFIISRMPTTCGFPNCKFRSRYKGFEDNRHFYRVPKKPSTLRAKWLEAIGRTEANIVSQLRICSGHFHGGEKKEGDIPVADPAIDPPKRIELPSKNPRLPVGSSSSFVRNYPRGGSSNASRFRGRGRGSLPLKLIPPRFVSPIPPPTSLTSMEVSMPGMNQEALMNAWNMLLNGSPYLPPLSTILQNIPQNAILPTAATTTAQPIDSLYLVKFIRYFLIIR</sequence>
<dbReference type="OrthoDB" id="7312725at2759"/>
<dbReference type="SMART" id="SM00980">
    <property type="entry name" value="THAP"/>
    <property type="match status" value="1"/>
</dbReference>
<evidence type="ECO:0000256" key="4">
    <source>
        <dbReference type="ARBA" id="ARBA00023125"/>
    </source>
</evidence>
<name>A0A0R3TPY7_RODNA</name>
<evidence type="ECO:0000256" key="2">
    <source>
        <dbReference type="ARBA" id="ARBA00022771"/>
    </source>
</evidence>
<dbReference type="EMBL" id="UZAE01012658">
    <property type="protein sequence ID" value="VDO06128.1"/>
    <property type="molecule type" value="Genomic_DNA"/>
</dbReference>
<protein>
    <submittedName>
        <fullName evidence="10">THAP-type domain-containing protein</fullName>
    </submittedName>
</protein>
<dbReference type="AlphaFoldDB" id="A0A0R3TPY7"/>
<evidence type="ECO:0000313" key="9">
    <source>
        <dbReference type="Proteomes" id="UP000278807"/>
    </source>
</evidence>
<dbReference type="Proteomes" id="UP000278807">
    <property type="component" value="Unassembled WGS sequence"/>
</dbReference>
<keyword evidence="2 5" id="KW-0863">Zinc-finger</keyword>
<dbReference type="GO" id="GO:0003677">
    <property type="term" value="F:DNA binding"/>
    <property type="evidence" value="ECO:0007669"/>
    <property type="project" value="UniProtKB-UniRule"/>
</dbReference>
<proteinExistence type="predicted"/>
<keyword evidence="9" id="KW-1185">Reference proteome</keyword>
<dbReference type="STRING" id="102285.A0A0R3TPY7"/>
<dbReference type="PANTHER" id="PTHR46029:SF7">
    <property type="entry name" value="C-TERMINAL-BINDING PROTEIN"/>
    <property type="match status" value="1"/>
</dbReference>
<evidence type="ECO:0000259" key="7">
    <source>
        <dbReference type="PROSITE" id="PS50950"/>
    </source>
</evidence>
<evidence type="ECO:0000256" key="3">
    <source>
        <dbReference type="ARBA" id="ARBA00022833"/>
    </source>
</evidence>
<dbReference type="Pfam" id="PF05485">
    <property type="entry name" value="THAP"/>
    <property type="match status" value="1"/>
</dbReference>
<reference evidence="8 9" key="2">
    <citation type="submission" date="2018-11" db="EMBL/GenBank/DDBJ databases">
        <authorList>
            <consortium name="Pathogen Informatics"/>
        </authorList>
    </citation>
    <scope>NUCLEOTIDE SEQUENCE [LARGE SCALE GENOMIC DNA]</scope>
</reference>
<keyword evidence="1" id="KW-0479">Metal-binding</keyword>
<evidence type="ECO:0000256" key="1">
    <source>
        <dbReference type="ARBA" id="ARBA00022723"/>
    </source>
</evidence>
<dbReference type="GO" id="GO:0005634">
    <property type="term" value="C:nucleus"/>
    <property type="evidence" value="ECO:0007669"/>
    <property type="project" value="TreeGrafter"/>
</dbReference>
<feature type="domain" description="THAP-type" evidence="7">
    <location>
        <begin position="31"/>
        <end position="109"/>
    </location>
</feature>
<dbReference type="GO" id="GO:0006357">
    <property type="term" value="P:regulation of transcription by RNA polymerase II"/>
    <property type="evidence" value="ECO:0007669"/>
    <property type="project" value="TreeGrafter"/>
</dbReference>
<dbReference type="WBParaSite" id="HNAJ_0000957301-mRNA-1">
    <property type="protein sequence ID" value="HNAJ_0000957301-mRNA-1"/>
    <property type="gene ID" value="HNAJ_0000957301"/>
</dbReference>
<evidence type="ECO:0000313" key="8">
    <source>
        <dbReference type="EMBL" id="VDO06128.1"/>
    </source>
</evidence>
<evidence type="ECO:0000256" key="6">
    <source>
        <dbReference type="SAM" id="MobiDB-lite"/>
    </source>
</evidence>
<feature type="region of interest" description="Disordered" evidence="6">
    <location>
        <begin position="111"/>
        <end position="149"/>
    </location>
</feature>
<dbReference type="SUPFAM" id="SSF57716">
    <property type="entry name" value="Glucocorticoid receptor-like (DNA-binding domain)"/>
    <property type="match status" value="1"/>
</dbReference>
<reference evidence="10" key="1">
    <citation type="submission" date="2017-02" db="UniProtKB">
        <authorList>
            <consortium name="WormBaseParasite"/>
        </authorList>
    </citation>
    <scope>IDENTIFICATION</scope>
</reference>
<evidence type="ECO:0000313" key="10">
    <source>
        <dbReference type="WBParaSite" id="HNAJ_0000957301-mRNA-1"/>
    </source>
</evidence>
<dbReference type="PROSITE" id="PS50950">
    <property type="entry name" value="ZF_THAP"/>
    <property type="match status" value="1"/>
</dbReference>
<dbReference type="GO" id="GO:0001221">
    <property type="term" value="F:transcription coregulator binding"/>
    <property type="evidence" value="ECO:0007669"/>
    <property type="project" value="TreeGrafter"/>
</dbReference>
<dbReference type="InterPro" id="IPR006612">
    <property type="entry name" value="THAP_Znf"/>
</dbReference>
<keyword evidence="4 5" id="KW-0238">DNA-binding</keyword>
<keyword evidence="3" id="KW-0862">Zinc</keyword>
<dbReference type="InterPro" id="IPR051638">
    <property type="entry name" value="CTBP_dehydrogenase"/>
</dbReference>
<accession>A0A0R3TPY7</accession>
<dbReference type="GO" id="GO:0008270">
    <property type="term" value="F:zinc ion binding"/>
    <property type="evidence" value="ECO:0007669"/>
    <property type="project" value="UniProtKB-KW"/>
</dbReference>
<dbReference type="GO" id="GO:0140297">
    <property type="term" value="F:DNA-binding transcription factor binding"/>
    <property type="evidence" value="ECO:0007669"/>
    <property type="project" value="TreeGrafter"/>
</dbReference>
<organism evidence="10">
    <name type="scientific">Rodentolepis nana</name>
    <name type="common">Dwarf tapeworm</name>
    <name type="synonym">Hymenolepis nana</name>
    <dbReference type="NCBI Taxonomy" id="102285"/>
    <lineage>
        <taxon>Eukaryota</taxon>
        <taxon>Metazoa</taxon>
        <taxon>Spiralia</taxon>
        <taxon>Lophotrochozoa</taxon>
        <taxon>Platyhelminthes</taxon>
        <taxon>Cestoda</taxon>
        <taxon>Eucestoda</taxon>
        <taxon>Cyclophyllidea</taxon>
        <taxon>Hymenolepididae</taxon>
        <taxon>Rodentolepis</taxon>
    </lineage>
</organism>
<dbReference type="PANTHER" id="PTHR46029">
    <property type="entry name" value="C-TERMINAL-BINDING PROTEIN"/>
    <property type="match status" value="1"/>
</dbReference>